<feature type="modified residue" description="N6-(pyridoxal phosphate)lysine" evidence="9">
    <location>
        <position position="737"/>
    </location>
</feature>
<keyword evidence="7 9" id="KW-0663">Pyridoxal phosphate</keyword>
<dbReference type="NCBIfam" id="TIGR02093">
    <property type="entry name" value="P_ylase"/>
    <property type="match status" value="1"/>
</dbReference>
<evidence type="ECO:0000256" key="5">
    <source>
        <dbReference type="ARBA" id="ARBA00022676"/>
    </source>
</evidence>
<evidence type="ECO:0000256" key="9">
    <source>
        <dbReference type="PIRSR" id="PIRSR000460-1"/>
    </source>
</evidence>
<comment type="similarity">
    <text evidence="3 10">Belongs to the glycogen phosphorylase family.</text>
</comment>
<dbReference type="GO" id="GO:0008184">
    <property type="term" value="F:glycogen phosphorylase activity"/>
    <property type="evidence" value="ECO:0007669"/>
    <property type="project" value="InterPro"/>
</dbReference>
<feature type="region of interest" description="Disordered" evidence="11">
    <location>
        <begin position="50"/>
        <end position="70"/>
    </location>
</feature>
<proteinExistence type="inferred from homology"/>
<evidence type="ECO:0000256" key="1">
    <source>
        <dbReference type="ARBA" id="ARBA00001275"/>
    </source>
</evidence>
<dbReference type="EC" id="2.4.1.1" evidence="10"/>
<evidence type="ECO:0000256" key="7">
    <source>
        <dbReference type="ARBA" id="ARBA00022898"/>
    </source>
</evidence>
<dbReference type="InterPro" id="IPR011833">
    <property type="entry name" value="Glycg_phsphrylas"/>
</dbReference>
<dbReference type="GO" id="GO:0005737">
    <property type="term" value="C:cytoplasm"/>
    <property type="evidence" value="ECO:0007669"/>
    <property type="project" value="TreeGrafter"/>
</dbReference>
<evidence type="ECO:0000313" key="12">
    <source>
        <dbReference type="EMBL" id="KAJ2866763.1"/>
    </source>
</evidence>
<evidence type="ECO:0000256" key="10">
    <source>
        <dbReference type="RuleBase" id="RU000587"/>
    </source>
</evidence>
<evidence type="ECO:0000256" key="2">
    <source>
        <dbReference type="ARBA" id="ARBA00001933"/>
    </source>
</evidence>
<comment type="cofactor">
    <cofactor evidence="2 10">
        <name>pyridoxal 5'-phosphate</name>
        <dbReference type="ChEBI" id="CHEBI:597326"/>
    </cofactor>
</comment>
<dbReference type="FunFam" id="3.40.50.2000:FF:000003">
    <property type="entry name" value="Alpha-1,4 glucan phosphorylase"/>
    <property type="match status" value="1"/>
</dbReference>
<dbReference type="Pfam" id="PF00343">
    <property type="entry name" value="Phosphorylase"/>
    <property type="match status" value="1"/>
</dbReference>
<dbReference type="FunFam" id="3.40.50.2000:FF:000807">
    <property type="entry name" value="Alpha-glucan phosphorylase 2, cytosolic"/>
    <property type="match status" value="1"/>
</dbReference>
<keyword evidence="6 10" id="KW-0808">Transferase</keyword>
<keyword evidence="4" id="KW-0021">Allosteric enzyme</keyword>
<evidence type="ECO:0000313" key="13">
    <source>
        <dbReference type="Proteomes" id="UP001140074"/>
    </source>
</evidence>
<dbReference type="EMBL" id="JANBUY010000031">
    <property type="protein sequence ID" value="KAJ2866763.1"/>
    <property type="molecule type" value="Genomic_DNA"/>
</dbReference>
<dbReference type="Proteomes" id="UP001140074">
    <property type="component" value="Unassembled WGS sequence"/>
</dbReference>
<dbReference type="AlphaFoldDB" id="A0A9W8IKZ2"/>
<comment type="caution">
    <text evidence="12">The sequence shown here is derived from an EMBL/GenBank/DDBJ whole genome shotgun (WGS) entry which is preliminary data.</text>
</comment>
<evidence type="ECO:0000256" key="8">
    <source>
        <dbReference type="ARBA" id="ARBA00023277"/>
    </source>
</evidence>
<gene>
    <name evidence="12" type="primary">GPH1</name>
    <name evidence="12" type="ORF">GGH94_001333</name>
</gene>
<evidence type="ECO:0000256" key="6">
    <source>
        <dbReference type="ARBA" id="ARBA00022679"/>
    </source>
</evidence>
<organism evidence="12 13">
    <name type="scientific">Coemansia aciculifera</name>
    <dbReference type="NCBI Taxonomy" id="417176"/>
    <lineage>
        <taxon>Eukaryota</taxon>
        <taxon>Fungi</taxon>
        <taxon>Fungi incertae sedis</taxon>
        <taxon>Zoopagomycota</taxon>
        <taxon>Kickxellomycotina</taxon>
        <taxon>Kickxellomycetes</taxon>
        <taxon>Kickxellales</taxon>
        <taxon>Kickxellaceae</taxon>
        <taxon>Coemansia</taxon>
    </lineage>
</organism>
<comment type="function">
    <text evidence="10">Allosteric enzyme that catalyzes the rate-limiting step in glycogen catabolism, the phosphorolytic cleavage of glycogen to produce glucose-1-phosphate, and plays a central role in maintaining cellular and organismal glucose homeostasis.</text>
</comment>
<dbReference type="PANTHER" id="PTHR11468">
    <property type="entry name" value="GLYCOGEN PHOSPHORYLASE"/>
    <property type="match status" value="1"/>
</dbReference>
<keyword evidence="13" id="KW-1185">Reference proteome</keyword>
<dbReference type="GO" id="GO:0005980">
    <property type="term" value="P:glycogen catabolic process"/>
    <property type="evidence" value="ECO:0007669"/>
    <property type="project" value="TreeGrafter"/>
</dbReference>
<dbReference type="PROSITE" id="PS00102">
    <property type="entry name" value="PHOSPHORYLASE"/>
    <property type="match status" value="1"/>
</dbReference>
<evidence type="ECO:0000256" key="3">
    <source>
        <dbReference type="ARBA" id="ARBA00006047"/>
    </source>
</evidence>
<dbReference type="PIRSF" id="PIRSF000460">
    <property type="entry name" value="Pprylas_GlgP"/>
    <property type="match status" value="1"/>
</dbReference>
<keyword evidence="5 10" id="KW-0328">Glycosyltransferase</keyword>
<accession>A0A9W8IKZ2</accession>
<dbReference type="InterPro" id="IPR000811">
    <property type="entry name" value="Glyco_trans_35"/>
</dbReference>
<evidence type="ECO:0000256" key="11">
    <source>
        <dbReference type="SAM" id="MobiDB-lite"/>
    </source>
</evidence>
<reference evidence="12" key="1">
    <citation type="submission" date="2022-07" db="EMBL/GenBank/DDBJ databases">
        <title>Phylogenomic reconstructions and comparative analyses of Kickxellomycotina fungi.</title>
        <authorList>
            <person name="Reynolds N.K."/>
            <person name="Stajich J.E."/>
            <person name="Barry K."/>
            <person name="Grigoriev I.V."/>
            <person name="Crous P."/>
            <person name="Smith M.E."/>
        </authorList>
    </citation>
    <scope>NUCLEOTIDE SEQUENCE</scope>
    <source>
        <strain evidence="12">RSA 476</strain>
    </source>
</reference>
<sequence>MSQNTGYFSSSIPLNTAKATTTPGVHEADVPLTRPTSLKRVLSGPALKTMLAGGAHSQPKTPSKDDSEFRDYSHSEISRDVATIKNSVVMHLTATFLRTPASIDSAHAYLASAFSVRDRLLQRWNLTNEYHDKIGAKRVYYMSLEFLIGRTFDNALLALGLRQEYSKVLGDVGFCLEDIIDEERDAALGNGGLGRLAACYVDSMACSNYPGWGYGLRYKYGMFQQQILNGYQVEAPDCWLDSPNPWEFPRPDVTYPVKFYGHLVRDPHSEHRFKWESNVVYDAMAFDVPVPGYGTTNVGNIRLWSCKTNTLFDLNKFNSGDYQGATGGQVAAQILTDVLYPNDNTNDGKELRLRQEYLFCSATMQDILARFRKTNRPLSELPDLAAIQLNDTHPTLGVPELMRILIDDEGLSWDEAWDITTRTFAFTNHTILPEAMEKWPVPMLDKILPRHMGIIYDINLFFLQKVEKQFPGDRELLNKISIIEESNPQQVRMAFLACVGSHKVNGVAAIHSDIIKQTIFKDFVRIQGEDKFINKTNGVSPRRWMNECNPDMSDLITEVVGDRSWVNDLTKVKQLEGKLEDVNFRERWWAAKQKNKERLAEYILTTTGIKVSAHALFDIQVKRIHEYKRQLMNIFSVIYRYHLLKQMSPEQREQEVPRVVIFAGKAASGYWVAKQVIKLINSVAEVVNSDEEIGDVLKVVFIPDYSVTAAEVIIPASDISQHISTAGTEASGTSNMKFVLNGGIILGTVDGANIEIGEEIGEEQIFFFGCLAHEVEDFRHYLRFNQPKPDSALQTAFDMIQRNTFGDAQLFQPLIDAIMRGGDVYLLSVDFPSYIEAHKAVEEAYRSHDEWVTKSILSVARMAKFSSDRSIQEYAEEVWNIEPQPVLNCGL</sequence>
<keyword evidence="8 10" id="KW-0119">Carbohydrate metabolism</keyword>
<comment type="catalytic activity">
    <reaction evidence="1 10">
        <text>[(1-&gt;4)-alpha-D-glucosyl](n) + phosphate = [(1-&gt;4)-alpha-D-glucosyl](n-1) + alpha-D-glucose 1-phosphate</text>
        <dbReference type="Rhea" id="RHEA:41732"/>
        <dbReference type="Rhea" id="RHEA-COMP:9584"/>
        <dbReference type="Rhea" id="RHEA-COMP:9586"/>
        <dbReference type="ChEBI" id="CHEBI:15444"/>
        <dbReference type="ChEBI" id="CHEBI:43474"/>
        <dbReference type="ChEBI" id="CHEBI:58601"/>
        <dbReference type="EC" id="2.4.1.1"/>
    </reaction>
</comment>
<dbReference type="SUPFAM" id="SSF53756">
    <property type="entry name" value="UDP-Glycosyltransferase/glycogen phosphorylase"/>
    <property type="match status" value="1"/>
</dbReference>
<dbReference type="InterPro" id="IPR035090">
    <property type="entry name" value="Pyridoxal_P_attach_site"/>
</dbReference>
<protein>
    <recommendedName>
        <fullName evidence="10">Alpha-1,4 glucan phosphorylase</fullName>
        <ecNumber evidence="10">2.4.1.1</ecNumber>
    </recommendedName>
</protein>
<name>A0A9W8IKZ2_9FUNG</name>
<dbReference type="CDD" id="cd04300">
    <property type="entry name" value="GT35_Glycogen_Phosphorylase"/>
    <property type="match status" value="1"/>
</dbReference>
<dbReference type="GO" id="GO:0030170">
    <property type="term" value="F:pyridoxal phosphate binding"/>
    <property type="evidence" value="ECO:0007669"/>
    <property type="project" value="InterPro"/>
</dbReference>
<evidence type="ECO:0000256" key="4">
    <source>
        <dbReference type="ARBA" id="ARBA00022533"/>
    </source>
</evidence>
<dbReference type="PANTHER" id="PTHR11468:SF3">
    <property type="entry name" value="GLYCOGEN PHOSPHORYLASE, LIVER FORM"/>
    <property type="match status" value="1"/>
</dbReference>
<dbReference type="Gene3D" id="3.40.50.2000">
    <property type="entry name" value="Glycogen Phosphorylase B"/>
    <property type="match status" value="2"/>
</dbReference>